<dbReference type="InterPro" id="IPR008949">
    <property type="entry name" value="Isoprenoid_synthase_dom_sf"/>
</dbReference>
<keyword evidence="9" id="KW-1185">Reference proteome</keyword>
<dbReference type="InterPro" id="IPR033749">
    <property type="entry name" value="Polyprenyl_synt_CS"/>
</dbReference>
<dbReference type="InterPro" id="IPR000092">
    <property type="entry name" value="Polyprenyl_synt"/>
</dbReference>
<evidence type="ECO:0000256" key="3">
    <source>
        <dbReference type="ARBA" id="ARBA00022679"/>
    </source>
</evidence>
<organism evidence="8 9">
    <name type="scientific">Pontiella desulfatans</name>
    <dbReference type="NCBI Taxonomy" id="2750659"/>
    <lineage>
        <taxon>Bacteria</taxon>
        <taxon>Pseudomonadati</taxon>
        <taxon>Kiritimatiellota</taxon>
        <taxon>Kiritimatiellia</taxon>
        <taxon>Kiritimatiellales</taxon>
        <taxon>Pontiellaceae</taxon>
        <taxon>Pontiella</taxon>
    </lineage>
</organism>
<evidence type="ECO:0000313" key="8">
    <source>
        <dbReference type="EMBL" id="VGO12070.1"/>
    </source>
</evidence>
<dbReference type="SFLD" id="SFLDG01017">
    <property type="entry name" value="Polyprenyl_Transferase_Like"/>
    <property type="match status" value="1"/>
</dbReference>
<dbReference type="Gene3D" id="1.10.600.10">
    <property type="entry name" value="Farnesyl Diphosphate Synthase"/>
    <property type="match status" value="1"/>
</dbReference>
<evidence type="ECO:0000256" key="4">
    <source>
        <dbReference type="ARBA" id="ARBA00022723"/>
    </source>
</evidence>
<evidence type="ECO:0000256" key="1">
    <source>
        <dbReference type="ARBA" id="ARBA00001946"/>
    </source>
</evidence>
<dbReference type="AlphaFoldDB" id="A0A6C2TWL5"/>
<dbReference type="InterPro" id="IPR053378">
    <property type="entry name" value="Prenyl_diphosphate_synthase"/>
</dbReference>
<dbReference type="SUPFAM" id="SSF48576">
    <property type="entry name" value="Terpenoid synthases"/>
    <property type="match status" value="1"/>
</dbReference>
<dbReference type="Pfam" id="PF00348">
    <property type="entry name" value="polyprenyl_synt"/>
    <property type="match status" value="1"/>
</dbReference>
<evidence type="ECO:0000313" key="9">
    <source>
        <dbReference type="Proteomes" id="UP000366872"/>
    </source>
</evidence>
<dbReference type="PANTHER" id="PTHR43281">
    <property type="entry name" value="FARNESYL DIPHOSPHATE SYNTHASE"/>
    <property type="match status" value="1"/>
</dbReference>
<dbReference type="NCBIfam" id="NF045485">
    <property type="entry name" value="FPPsyn"/>
    <property type="match status" value="1"/>
</dbReference>
<comment type="similarity">
    <text evidence="2 7">Belongs to the FPP/GGPP synthase family.</text>
</comment>
<dbReference type="Proteomes" id="UP000366872">
    <property type="component" value="Unassembled WGS sequence"/>
</dbReference>
<comment type="cofactor">
    <cofactor evidence="1">
        <name>Mg(2+)</name>
        <dbReference type="ChEBI" id="CHEBI:18420"/>
    </cofactor>
</comment>
<dbReference type="SFLD" id="SFLDS00005">
    <property type="entry name" value="Isoprenoid_Synthase_Type_I"/>
    <property type="match status" value="1"/>
</dbReference>
<evidence type="ECO:0000256" key="2">
    <source>
        <dbReference type="ARBA" id="ARBA00006706"/>
    </source>
</evidence>
<dbReference type="RefSeq" id="WP_168441920.1">
    <property type="nucleotide sequence ID" value="NZ_CAAHFG010000001.1"/>
</dbReference>
<dbReference type="FunFam" id="1.10.600.10:FF:000001">
    <property type="entry name" value="Geranylgeranyl diphosphate synthase"/>
    <property type="match status" value="1"/>
</dbReference>
<dbReference type="GO" id="GO:0016114">
    <property type="term" value="P:terpenoid biosynthetic process"/>
    <property type="evidence" value="ECO:0007669"/>
    <property type="project" value="UniProtKB-ARBA"/>
</dbReference>
<proteinExistence type="inferred from homology"/>
<evidence type="ECO:0000256" key="7">
    <source>
        <dbReference type="RuleBase" id="RU004466"/>
    </source>
</evidence>
<evidence type="ECO:0000256" key="6">
    <source>
        <dbReference type="ARBA" id="ARBA00023229"/>
    </source>
</evidence>
<accession>A0A6C2TWL5</accession>
<evidence type="ECO:0000256" key="5">
    <source>
        <dbReference type="ARBA" id="ARBA00022842"/>
    </source>
</evidence>
<dbReference type="GO" id="GO:0004659">
    <property type="term" value="F:prenyltransferase activity"/>
    <property type="evidence" value="ECO:0007669"/>
    <property type="project" value="InterPro"/>
</dbReference>
<name>A0A6C2TWL5_PONDE</name>
<keyword evidence="5" id="KW-0460">Magnesium</keyword>
<dbReference type="GO" id="GO:0005737">
    <property type="term" value="C:cytoplasm"/>
    <property type="evidence" value="ECO:0007669"/>
    <property type="project" value="UniProtKB-ARBA"/>
</dbReference>
<gene>
    <name evidence="8" type="ORF">PDESU_00620</name>
</gene>
<sequence length="287" mass="31053">MNIANYLKQKQAIIETALNDCLPPASTRPALLHEAMRYSVLNGGKRIRPILCMAAAEPFRVPSQTVISAAIAVELFHCSTLVHDDLPCMDDDDLRRGMPTCHIKFGEANAVLAGDALMIHAFQMLAETGQSRLSLELAKAAGSLGVIAGQVEDLAAEGRAPNASLIDFIHMNKTAVLIRAAVRMGAIAGGAKEDELENLSSFGEKTGMVFQIIDDILDETSSDEVLGKPTGSDLELHKMTYPAVHGMKAAHAEVKKLTREAIAALDMLRRETSALRAIAEYLMDREF</sequence>
<dbReference type="EMBL" id="CAAHFG010000001">
    <property type="protein sequence ID" value="VGO12070.1"/>
    <property type="molecule type" value="Genomic_DNA"/>
</dbReference>
<reference evidence="8 9" key="1">
    <citation type="submission" date="2019-04" db="EMBL/GenBank/DDBJ databases">
        <authorList>
            <person name="Van Vliet M D."/>
        </authorList>
    </citation>
    <scope>NUCLEOTIDE SEQUENCE [LARGE SCALE GENOMIC DNA]</scope>
    <source>
        <strain evidence="8 9">F1</strain>
    </source>
</reference>
<dbReference type="CDD" id="cd00685">
    <property type="entry name" value="Trans_IPPS_HT"/>
    <property type="match status" value="1"/>
</dbReference>
<keyword evidence="6" id="KW-0414">Isoprene biosynthesis</keyword>
<dbReference type="PANTHER" id="PTHR43281:SF1">
    <property type="entry name" value="FARNESYL DIPHOSPHATE SYNTHASE"/>
    <property type="match status" value="1"/>
</dbReference>
<dbReference type="GO" id="GO:0046872">
    <property type="term" value="F:metal ion binding"/>
    <property type="evidence" value="ECO:0007669"/>
    <property type="project" value="UniProtKB-KW"/>
</dbReference>
<keyword evidence="3 7" id="KW-0808">Transferase</keyword>
<dbReference type="PROSITE" id="PS00723">
    <property type="entry name" value="POLYPRENYL_SYNTHASE_1"/>
    <property type="match status" value="1"/>
</dbReference>
<protein>
    <submittedName>
        <fullName evidence="8">Farnesyl diphosphate synthase</fullName>
    </submittedName>
</protein>
<keyword evidence="4" id="KW-0479">Metal-binding</keyword>